<feature type="transmembrane region" description="Helical" evidence="1">
    <location>
        <begin position="198"/>
        <end position="221"/>
    </location>
</feature>
<organism evidence="2 3">
    <name type="scientific">Faecalicoccus acidiformans</name>
    <dbReference type="NCBI Taxonomy" id="915173"/>
    <lineage>
        <taxon>Bacteria</taxon>
        <taxon>Bacillati</taxon>
        <taxon>Bacillota</taxon>
        <taxon>Erysipelotrichia</taxon>
        <taxon>Erysipelotrichales</taxon>
        <taxon>Erysipelotrichaceae</taxon>
        <taxon>Faecalicoccus</taxon>
    </lineage>
</organism>
<feature type="transmembrane region" description="Helical" evidence="1">
    <location>
        <begin position="87"/>
        <end position="108"/>
    </location>
</feature>
<protein>
    <submittedName>
        <fullName evidence="2">Uncharacterized protein</fullName>
    </submittedName>
</protein>
<gene>
    <name evidence="2" type="ORF">HNQ43_000979</name>
</gene>
<feature type="transmembrane region" description="Helical" evidence="1">
    <location>
        <begin position="46"/>
        <end position="67"/>
    </location>
</feature>
<proteinExistence type="predicted"/>
<name>A0A7W8D0E6_9FIRM</name>
<feature type="transmembrane region" description="Helical" evidence="1">
    <location>
        <begin position="403"/>
        <end position="421"/>
    </location>
</feature>
<dbReference type="Proteomes" id="UP000521313">
    <property type="component" value="Unassembled WGS sequence"/>
</dbReference>
<evidence type="ECO:0000256" key="1">
    <source>
        <dbReference type="SAM" id="Phobius"/>
    </source>
</evidence>
<feature type="transmembrane region" description="Helical" evidence="1">
    <location>
        <begin position="227"/>
        <end position="244"/>
    </location>
</feature>
<reference evidence="2 3" key="1">
    <citation type="submission" date="2020-08" db="EMBL/GenBank/DDBJ databases">
        <title>Genomic Encyclopedia of Type Strains, Phase IV (KMG-IV): sequencing the most valuable type-strain genomes for metagenomic binning, comparative biology and taxonomic classification.</title>
        <authorList>
            <person name="Goeker M."/>
        </authorList>
    </citation>
    <scope>NUCLEOTIDE SEQUENCE [LARGE SCALE GENOMIC DNA]</scope>
    <source>
        <strain evidence="2 3">DSM 26963</strain>
    </source>
</reference>
<keyword evidence="1" id="KW-0472">Membrane</keyword>
<feature type="transmembrane region" description="Helical" evidence="1">
    <location>
        <begin position="340"/>
        <end position="359"/>
    </location>
</feature>
<feature type="transmembrane region" description="Helical" evidence="1">
    <location>
        <begin position="316"/>
        <end position="334"/>
    </location>
</feature>
<sequence>MNKTLKISFSLKNTYRVNSILFSLKQIPLLKRLLPSTLYKVKGLKILANLLSALWEIISIFLGKFLYFYCMIEIVSILYKGIPADDLFLHILFFLTVIGSFSNTHLFNPSKDKYYALILMRMNAKEYTLTNYFYTLLKTLVGFMPFTLLFGINRNIPLWLCIALPFCIAGMKLIFVACSLWDYERRGSGYNENQLSKYVWGFIAILLAIAYALPALGYFVPKTITEILFLACIPLGILGLIKVVNFKEYYAINKELLKTLTCQMDNTTIAQVVKQANEKKISTDTSITSKRNGFEFLNELFIKRHKKILWNSTKKISYICTFLIAAVLLILYMSPGIKPVFNKIVMEYLPYFVFIMYAINRGTNFTQALFMNCDHCLLTYSFYKQPNCILKLFQIRLREIMKINAVPALVIGLGLALILFASGGTDNPLNYGVLIVSILSMSLFFSIHYLTIYYLLQPYNAATELKSGTYRIVTSVTYFICFTMMQLRMPVLLFGVMAIVFCALYSIIASFLVYRFAPKTFKIRT</sequence>
<evidence type="ECO:0000313" key="3">
    <source>
        <dbReference type="Proteomes" id="UP000521313"/>
    </source>
</evidence>
<keyword evidence="1" id="KW-0812">Transmembrane</keyword>
<dbReference type="AlphaFoldDB" id="A0A7W8D0E6"/>
<feature type="transmembrane region" description="Helical" evidence="1">
    <location>
        <begin position="129"/>
        <end position="150"/>
    </location>
</feature>
<dbReference type="RefSeq" id="WP_183375346.1">
    <property type="nucleotide sequence ID" value="NZ_JACHHD010000008.1"/>
</dbReference>
<feature type="transmembrane region" description="Helical" evidence="1">
    <location>
        <begin position="156"/>
        <end position="177"/>
    </location>
</feature>
<evidence type="ECO:0000313" key="2">
    <source>
        <dbReference type="EMBL" id="MBB5184932.1"/>
    </source>
</evidence>
<comment type="caution">
    <text evidence="2">The sequence shown here is derived from an EMBL/GenBank/DDBJ whole genome shotgun (WGS) entry which is preliminary data.</text>
</comment>
<keyword evidence="1" id="KW-1133">Transmembrane helix</keyword>
<feature type="transmembrane region" description="Helical" evidence="1">
    <location>
        <begin position="491"/>
        <end position="514"/>
    </location>
</feature>
<feature type="transmembrane region" description="Helical" evidence="1">
    <location>
        <begin position="433"/>
        <end position="456"/>
    </location>
</feature>
<feature type="transmembrane region" description="Helical" evidence="1">
    <location>
        <begin position="468"/>
        <end position="485"/>
    </location>
</feature>
<dbReference type="EMBL" id="JACHHD010000008">
    <property type="protein sequence ID" value="MBB5184932.1"/>
    <property type="molecule type" value="Genomic_DNA"/>
</dbReference>
<accession>A0A7W8D0E6</accession>